<dbReference type="Proteomes" id="UP000324705">
    <property type="component" value="Chromosome 2B"/>
</dbReference>
<dbReference type="PANTHER" id="PTHR47957:SF3">
    <property type="entry name" value="ATP-DEPENDENT HELICASE HRQ1"/>
    <property type="match status" value="1"/>
</dbReference>
<dbReference type="Pfam" id="PF22982">
    <property type="entry name" value="WHD_HRQ1"/>
    <property type="match status" value="1"/>
</dbReference>
<dbReference type="InterPro" id="IPR055227">
    <property type="entry name" value="HRQ1_WHD"/>
</dbReference>
<dbReference type="GO" id="GO:0005634">
    <property type="term" value="C:nucleus"/>
    <property type="evidence" value="ECO:0007669"/>
    <property type="project" value="TreeGrafter"/>
</dbReference>
<proteinExistence type="predicted"/>
<evidence type="ECO:0000313" key="3">
    <source>
        <dbReference type="Proteomes" id="UP000324705"/>
    </source>
</evidence>
<keyword evidence="3" id="KW-1185">Reference proteome</keyword>
<reference evidence="2 3" key="1">
    <citation type="submission" date="2017-09" db="EMBL/GenBank/DDBJ databases">
        <authorList>
            <consortium name="International Durum Wheat Genome Sequencing Consortium (IDWGSC)"/>
            <person name="Milanesi L."/>
        </authorList>
    </citation>
    <scope>NUCLEOTIDE SEQUENCE [LARGE SCALE GENOMIC DNA]</scope>
    <source>
        <strain evidence="3">cv. Svevo</strain>
    </source>
</reference>
<dbReference type="GO" id="GO:0006289">
    <property type="term" value="P:nucleotide-excision repair"/>
    <property type="evidence" value="ECO:0007669"/>
    <property type="project" value="TreeGrafter"/>
</dbReference>
<dbReference type="GO" id="GO:0043138">
    <property type="term" value="F:3'-5' DNA helicase activity"/>
    <property type="evidence" value="ECO:0007669"/>
    <property type="project" value="TreeGrafter"/>
</dbReference>
<accession>A0A9R1RJQ7</accession>
<organism evidence="2 3">
    <name type="scientific">Triticum turgidum subsp. durum</name>
    <name type="common">Durum wheat</name>
    <name type="synonym">Triticum durum</name>
    <dbReference type="NCBI Taxonomy" id="4567"/>
    <lineage>
        <taxon>Eukaryota</taxon>
        <taxon>Viridiplantae</taxon>
        <taxon>Streptophyta</taxon>
        <taxon>Embryophyta</taxon>
        <taxon>Tracheophyta</taxon>
        <taxon>Spermatophyta</taxon>
        <taxon>Magnoliopsida</taxon>
        <taxon>Liliopsida</taxon>
        <taxon>Poales</taxon>
        <taxon>Poaceae</taxon>
        <taxon>BOP clade</taxon>
        <taxon>Pooideae</taxon>
        <taxon>Triticodae</taxon>
        <taxon>Triticeae</taxon>
        <taxon>Triticinae</taxon>
        <taxon>Triticum</taxon>
    </lineage>
</organism>
<dbReference type="Gramene" id="TRITD2Bv1G068560.4">
    <property type="protein sequence ID" value="TRITD2Bv1G068560.4"/>
    <property type="gene ID" value="TRITD2Bv1G068560"/>
</dbReference>
<feature type="domain" description="ATP-dependent helicase HRQ1 winged helix" evidence="1">
    <location>
        <begin position="68"/>
        <end position="146"/>
    </location>
</feature>
<dbReference type="GO" id="GO:0036297">
    <property type="term" value="P:interstrand cross-link repair"/>
    <property type="evidence" value="ECO:0007669"/>
    <property type="project" value="TreeGrafter"/>
</dbReference>
<name>A0A9R1RJQ7_TRITD</name>
<sequence length="228" mass="26150">MLLSWELMLDILMQHCILDFLGVLRAGRSGRRAKQSLAIYVAFEGPLDQYSMKSPDKLFGKPIEHCQVDSHNPKVLGQHIACAAYEHPICLQYDENHFGSTLDSIMTTLKDKGFLVNNRSGPFSSTMWNYIGPEKNPSQIISIRAIEHDKYKVIDKLNNRLLEEIEESKAFFQVYEGAIYMHQGVNYLVEEFDLSSRTAFCRKVDVKYYTKTRDYTDINVLGGDFVCS</sequence>
<dbReference type="PANTHER" id="PTHR47957">
    <property type="entry name" value="ATP-DEPENDENT HELICASE HRQ1"/>
    <property type="match status" value="1"/>
</dbReference>
<gene>
    <name evidence="2" type="ORF">TRITD_2Bv1G068560</name>
</gene>
<dbReference type="AlphaFoldDB" id="A0A9R1RJQ7"/>
<dbReference type="EMBL" id="LT934114">
    <property type="protein sequence ID" value="VAH43939.1"/>
    <property type="molecule type" value="Genomic_DNA"/>
</dbReference>
<evidence type="ECO:0000259" key="1">
    <source>
        <dbReference type="Pfam" id="PF22982"/>
    </source>
</evidence>
<protein>
    <recommendedName>
        <fullName evidence="1">ATP-dependent helicase HRQ1 winged helix domain-containing protein</fullName>
    </recommendedName>
</protein>
<evidence type="ECO:0000313" key="2">
    <source>
        <dbReference type="EMBL" id="VAH43939.1"/>
    </source>
</evidence>